<evidence type="ECO:0000256" key="5">
    <source>
        <dbReference type="ARBA" id="ARBA00023136"/>
    </source>
</evidence>
<reference evidence="8 9" key="1">
    <citation type="submission" date="2018-02" db="EMBL/GenBank/DDBJ databases">
        <title>The genomes of Aspergillus section Nigri reveals drivers in fungal speciation.</title>
        <authorList>
            <consortium name="DOE Joint Genome Institute"/>
            <person name="Vesth T.C."/>
            <person name="Nybo J."/>
            <person name="Theobald S."/>
            <person name="Brandl J."/>
            <person name="Frisvad J.C."/>
            <person name="Nielsen K.F."/>
            <person name="Lyhne E.K."/>
            <person name="Kogle M.E."/>
            <person name="Kuo A."/>
            <person name="Riley R."/>
            <person name="Clum A."/>
            <person name="Nolan M."/>
            <person name="Lipzen A."/>
            <person name="Salamov A."/>
            <person name="Henrissat B."/>
            <person name="Wiebenga A."/>
            <person name="De vries R.P."/>
            <person name="Grigoriev I.V."/>
            <person name="Mortensen U.H."/>
            <person name="Andersen M.R."/>
            <person name="Baker S.E."/>
        </authorList>
    </citation>
    <scope>NUCLEOTIDE SEQUENCE [LARGE SCALE GENOMIC DNA]</scope>
    <source>
        <strain evidence="8 9">CBS 313.89</strain>
    </source>
</reference>
<feature type="region of interest" description="Disordered" evidence="6">
    <location>
        <begin position="468"/>
        <end position="504"/>
    </location>
</feature>
<feature type="transmembrane region" description="Helical" evidence="7">
    <location>
        <begin position="436"/>
        <end position="458"/>
    </location>
</feature>
<feature type="transmembrane region" description="Helical" evidence="7">
    <location>
        <begin position="549"/>
        <end position="569"/>
    </location>
</feature>
<dbReference type="EMBL" id="KZ824647">
    <property type="protein sequence ID" value="RAK76736.1"/>
    <property type="molecule type" value="Genomic_DNA"/>
</dbReference>
<protein>
    <submittedName>
        <fullName evidence="8">Sucrose transporter</fullName>
    </submittedName>
</protein>
<feature type="transmembrane region" description="Helical" evidence="7">
    <location>
        <begin position="115"/>
        <end position="133"/>
    </location>
</feature>
<dbReference type="PANTHER" id="PTHR19432:SF35">
    <property type="entry name" value="SOLUTE CARRIER FAMILY 45 MEMBER 3 ISOFORM X1"/>
    <property type="match status" value="1"/>
</dbReference>
<keyword evidence="5 7" id="KW-0472">Membrane</keyword>
<dbReference type="PANTHER" id="PTHR19432">
    <property type="entry name" value="SUGAR TRANSPORTER"/>
    <property type="match status" value="1"/>
</dbReference>
<dbReference type="Gene3D" id="1.20.1250.20">
    <property type="entry name" value="MFS general substrate transporter like domains"/>
    <property type="match status" value="1"/>
</dbReference>
<feature type="transmembrane region" description="Helical" evidence="7">
    <location>
        <begin position="342"/>
        <end position="366"/>
    </location>
</feature>
<organism evidence="8 9">
    <name type="scientific">Aspergillus fijiensis CBS 313.89</name>
    <dbReference type="NCBI Taxonomy" id="1448319"/>
    <lineage>
        <taxon>Eukaryota</taxon>
        <taxon>Fungi</taxon>
        <taxon>Dikarya</taxon>
        <taxon>Ascomycota</taxon>
        <taxon>Pezizomycotina</taxon>
        <taxon>Eurotiomycetes</taxon>
        <taxon>Eurotiomycetidae</taxon>
        <taxon>Eurotiales</taxon>
        <taxon>Aspergillaceae</taxon>
        <taxon>Aspergillus</taxon>
    </lineage>
</organism>
<evidence type="ECO:0000256" key="1">
    <source>
        <dbReference type="ARBA" id="ARBA00004141"/>
    </source>
</evidence>
<gene>
    <name evidence="8" type="ORF">BO72DRAFT_430478</name>
</gene>
<dbReference type="InterPro" id="IPR036259">
    <property type="entry name" value="MFS_trans_sf"/>
</dbReference>
<keyword evidence="4 7" id="KW-1133">Transmembrane helix</keyword>
<dbReference type="GO" id="GO:0005886">
    <property type="term" value="C:plasma membrane"/>
    <property type="evidence" value="ECO:0007669"/>
    <property type="project" value="TreeGrafter"/>
</dbReference>
<feature type="transmembrane region" description="Helical" evidence="7">
    <location>
        <begin position="73"/>
        <end position="94"/>
    </location>
</feature>
<comment type="subcellular location">
    <subcellularLocation>
        <location evidence="1">Membrane</location>
        <topology evidence="1">Multi-pass membrane protein</topology>
    </subcellularLocation>
</comment>
<dbReference type="OrthoDB" id="28755at2759"/>
<evidence type="ECO:0000256" key="6">
    <source>
        <dbReference type="SAM" id="MobiDB-lite"/>
    </source>
</evidence>
<evidence type="ECO:0000313" key="8">
    <source>
        <dbReference type="EMBL" id="RAK76736.1"/>
    </source>
</evidence>
<evidence type="ECO:0000256" key="7">
    <source>
        <dbReference type="SAM" id="Phobius"/>
    </source>
</evidence>
<dbReference type="GO" id="GO:0008506">
    <property type="term" value="F:sucrose:proton symporter activity"/>
    <property type="evidence" value="ECO:0007669"/>
    <property type="project" value="TreeGrafter"/>
</dbReference>
<keyword evidence="9" id="KW-1185">Reference proteome</keyword>
<evidence type="ECO:0000256" key="4">
    <source>
        <dbReference type="ARBA" id="ARBA00022989"/>
    </source>
</evidence>
<evidence type="ECO:0000256" key="2">
    <source>
        <dbReference type="ARBA" id="ARBA00022448"/>
    </source>
</evidence>
<dbReference type="AlphaFoldDB" id="A0A8G1RSJ3"/>
<dbReference type="SUPFAM" id="SSF103473">
    <property type="entry name" value="MFS general substrate transporter"/>
    <property type="match status" value="1"/>
</dbReference>
<keyword evidence="3 7" id="KW-0812">Transmembrane</keyword>
<evidence type="ECO:0000313" key="9">
    <source>
        <dbReference type="Proteomes" id="UP000249789"/>
    </source>
</evidence>
<name>A0A8G1RSJ3_9EURO</name>
<dbReference type="Proteomes" id="UP000249789">
    <property type="component" value="Unassembled WGS sequence"/>
</dbReference>
<feature type="transmembrane region" description="Helical" evidence="7">
    <location>
        <begin position="42"/>
        <end position="61"/>
    </location>
</feature>
<evidence type="ECO:0000256" key="3">
    <source>
        <dbReference type="ARBA" id="ARBA00022692"/>
    </source>
</evidence>
<accession>A0A8G1RSJ3</accession>
<feature type="transmembrane region" description="Helical" evidence="7">
    <location>
        <begin position="412"/>
        <end position="430"/>
    </location>
</feature>
<sequence>MTEPDHEAQPLIQDGRIEAGLESSSLPTAQDRPELLEAPRSSWYLFVLTLGMSGLQIVWSVQHSSGSPYLLSLGMSKAMLAFVWIAGPLTGTIVQPYIGARSDNCRIAWGKRKPFMALGGVVLVFCLLTLAWVREIVGGTLSLFGVDAQSDGVRTTVLVVATLLMYCQDFAINTIQAAIRAFIVDNARAHQQESANAWASRHNGAGNILGYVLGGMDLPKTFPALGNTQFKGLSVIASVFLAVTLSLSCAYIQERDPRFEPLTSTRPGLPSLFRSIIDSVHGLSSRIRRIYLIQVPAWFAWFSFLFYATTYIGQLYVNPILDQHPDLPEEDVNKIWEDATRIATLALLVNAIISFAASIILPHLVVPSGQTSLSSHHQQPPYPPSSHSRSWSRLHSRFLHIPTIRGLTLCRAWLLSHFLFALCMFSTFLISTPAQASIMTGIIGISWAITSWAPWAFLATEIARHQHDDKAHGSRHPAARRTDPESRAATAQRPVTSKKRPAPNQAGITLGLHNVAISFPQIISSAVSSLIFRALQKPRAEPWDASTGWVMRLGGCAAVVAGLLTVGLMESKEIL</sequence>
<dbReference type="RefSeq" id="XP_040800746.1">
    <property type="nucleotide sequence ID" value="XM_040943108.1"/>
</dbReference>
<feature type="transmembrane region" description="Helical" evidence="7">
    <location>
        <begin position="295"/>
        <end position="317"/>
    </location>
</feature>
<proteinExistence type="predicted"/>
<keyword evidence="2" id="KW-0813">Transport</keyword>
<dbReference type="Pfam" id="PF13347">
    <property type="entry name" value="MFS_2"/>
    <property type="match status" value="1"/>
</dbReference>
<dbReference type="GeneID" id="63860441"/>
<dbReference type="VEuPathDB" id="FungiDB:BO72DRAFT_430478"/>